<keyword evidence="2" id="KW-0808">Transferase</keyword>
<dbReference type="EMBL" id="CAMXCT010005001">
    <property type="protein sequence ID" value="CAI4011007.1"/>
    <property type="molecule type" value="Genomic_DNA"/>
</dbReference>
<dbReference type="AlphaFoldDB" id="A0A9P1GHU5"/>
<gene>
    <name evidence="1" type="ORF">C1SCF055_LOCUS36219</name>
</gene>
<proteinExistence type="predicted"/>
<evidence type="ECO:0000313" key="2">
    <source>
        <dbReference type="EMBL" id="CAL4798319.1"/>
    </source>
</evidence>
<dbReference type="EMBL" id="CAMXCT030005001">
    <property type="protein sequence ID" value="CAL4798319.1"/>
    <property type="molecule type" value="Genomic_DNA"/>
</dbReference>
<keyword evidence="3" id="KW-1185">Reference proteome</keyword>
<dbReference type="OrthoDB" id="10672309at2759"/>
<reference evidence="2 3" key="2">
    <citation type="submission" date="2024-05" db="EMBL/GenBank/DDBJ databases">
        <authorList>
            <person name="Chen Y."/>
            <person name="Shah S."/>
            <person name="Dougan E. K."/>
            <person name="Thang M."/>
            <person name="Chan C."/>
        </authorList>
    </citation>
    <scope>NUCLEOTIDE SEQUENCE [LARGE SCALE GENOMIC DNA]</scope>
</reference>
<comment type="caution">
    <text evidence="1">The sequence shown here is derived from an EMBL/GenBank/DDBJ whole genome shotgun (WGS) entry which is preliminary data.</text>
</comment>
<protein>
    <submittedName>
        <fullName evidence="2">Protein kinase domain-containing protein</fullName>
    </submittedName>
</protein>
<dbReference type="EMBL" id="CAMXCT020005001">
    <property type="protein sequence ID" value="CAL1164382.1"/>
    <property type="molecule type" value="Genomic_DNA"/>
</dbReference>
<dbReference type="GO" id="GO:0016301">
    <property type="term" value="F:kinase activity"/>
    <property type="evidence" value="ECO:0007669"/>
    <property type="project" value="UniProtKB-KW"/>
</dbReference>
<sequence>MDALNSSEMLLESLQVHHDHVIVVTDRHALAAHEYWHRKTGSCWIDAVWISNQESYSCSGTLVALQRLEAPNQLPRSQLQINFAAADQVVKVEFMVSEVSHSEFEVQVLRERRHRRNFGDEVYLSNEEYSNLAVQLAGSRAAVGRVRTLDIVGGFWSAETRQCARHELSLQERQGKTLQLQRYLAAQEAKCPTPAAPGRVGCRN</sequence>
<reference evidence="1" key="1">
    <citation type="submission" date="2022-10" db="EMBL/GenBank/DDBJ databases">
        <authorList>
            <person name="Chen Y."/>
            <person name="Dougan E. K."/>
            <person name="Chan C."/>
            <person name="Rhodes N."/>
            <person name="Thang M."/>
        </authorList>
    </citation>
    <scope>NUCLEOTIDE SEQUENCE</scope>
</reference>
<keyword evidence="2" id="KW-0418">Kinase</keyword>
<name>A0A9P1GHU5_9DINO</name>
<dbReference type="Proteomes" id="UP001152797">
    <property type="component" value="Unassembled WGS sequence"/>
</dbReference>
<evidence type="ECO:0000313" key="1">
    <source>
        <dbReference type="EMBL" id="CAI4011007.1"/>
    </source>
</evidence>
<accession>A0A9P1GHU5</accession>
<organism evidence="1">
    <name type="scientific">Cladocopium goreaui</name>
    <dbReference type="NCBI Taxonomy" id="2562237"/>
    <lineage>
        <taxon>Eukaryota</taxon>
        <taxon>Sar</taxon>
        <taxon>Alveolata</taxon>
        <taxon>Dinophyceae</taxon>
        <taxon>Suessiales</taxon>
        <taxon>Symbiodiniaceae</taxon>
        <taxon>Cladocopium</taxon>
    </lineage>
</organism>
<evidence type="ECO:0000313" key="3">
    <source>
        <dbReference type="Proteomes" id="UP001152797"/>
    </source>
</evidence>